<gene>
    <name evidence="4" type="ORF">TCAL_15705</name>
</gene>
<comment type="caution">
    <text evidence="4">The sequence shown here is derived from an EMBL/GenBank/DDBJ whole genome shotgun (WGS) entry which is preliminary data.</text>
</comment>
<dbReference type="GO" id="GO:0003925">
    <property type="term" value="F:G protein activity"/>
    <property type="evidence" value="ECO:0007669"/>
    <property type="project" value="UniProtKB-EC"/>
</dbReference>
<name>A0A553P6V6_TIGCA</name>
<evidence type="ECO:0000313" key="5">
    <source>
        <dbReference type="Proteomes" id="UP000318571"/>
    </source>
</evidence>
<dbReference type="InterPro" id="IPR027417">
    <property type="entry name" value="P-loop_NTPase"/>
</dbReference>
<proteinExistence type="predicted"/>
<dbReference type="STRING" id="6832.A0A553P6V6"/>
<dbReference type="EC" id="3.6.5.2" evidence="1"/>
<sequence>LYLHPWASFILLALTVRYLTGRFIGEYSPLERIYIHKTLSSKDNSPVWVEIRDMAFADEESLLSELSSNWICDGYLLVFSLSNERSLTLALTLAQIITKEFIPPDQDMTIGSRQPPVLLVANKKDL</sequence>
<reference evidence="4 5" key="1">
    <citation type="journal article" date="2018" name="Nat. Ecol. Evol.">
        <title>Genomic signatures of mitonuclear coevolution across populations of Tigriopus californicus.</title>
        <authorList>
            <person name="Barreto F.S."/>
            <person name="Watson E.T."/>
            <person name="Lima T.G."/>
            <person name="Willett C.S."/>
            <person name="Edmands S."/>
            <person name="Li W."/>
            <person name="Burton R.S."/>
        </authorList>
    </citation>
    <scope>NUCLEOTIDE SEQUENCE [LARGE SCALE GENOMIC DNA]</scope>
    <source>
        <strain evidence="4 5">San Diego</strain>
    </source>
</reference>
<keyword evidence="2" id="KW-0378">Hydrolase</keyword>
<dbReference type="PANTHER" id="PTHR45704">
    <property type="entry name" value="RAS-LIKE FAMILY MEMBER 11"/>
    <property type="match status" value="1"/>
</dbReference>
<dbReference type="InterPro" id="IPR051065">
    <property type="entry name" value="Ras-related_GTPase"/>
</dbReference>
<protein>
    <recommendedName>
        <fullName evidence="1">small monomeric GTPase</fullName>
        <ecNumber evidence="1">3.6.5.2</ecNumber>
    </recommendedName>
</protein>
<feature type="non-terminal residue" evidence="4">
    <location>
        <position position="126"/>
    </location>
</feature>
<dbReference type="Proteomes" id="UP000318571">
    <property type="component" value="Chromosome 3"/>
</dbReference>
<evidence type="ECO:0000256" key="2">
    <source>
        <dbReference type="ARBA" id="ARBA00022801"/>
    </source>
</evidence>
<evidence type="ECO:0000313" key="4">
    <source>
        <dbReference type="EMBL" id="TRY73423.1"/>
    </source>
</evidence>
<dbReference type="Gene3D" id="3.40.50.300">
    <property type="entry name" value="P-loop containing nucleotide triphosphate hydrolases"/>
    <property type="match status" value="1"/>
</dbReference>
<keyword evidence="5" id="KW-1185">Reference proteome</keyword>
<evidence type="ECO:0000256" key="3">
    <source>
        <dbReference type="ARBA" id="ARBA00048098"/>
    </source>
</evidence>
<dbReference type="AlphaFoldDB" id="A0A553P6V6"/>
<feature type="non-terminal residue" evidence="4">
    <location>
        <position position="1"/>
    </location>
</feature>
<dbReference type="SUPFAM" id="SSF52540">
    <property type="entry name" value="P-loop containing nucleoside triphosphate hydrolases"/>
    <property type="match status" value="1"/>
</dbReference>
<accession>A0A553P6V6</accession>
<evidence type="ECO:0000256" key="1">
    <source>
        <dbReference type="ARBA" id="ARBA00011984"/>
    </source>
</evidence>
<comment type="catalytic activity">
    <reaction evidence="3">
        <text>GTP + H2O = GDP + phosphate + H(+)</text>
        <dbReference type="Rhea" id="RHEA:19669"/>
        <dbReference type="ChEBI" id="CHEBI:15377"/>
        <dbReference type="ChEBI" id="CHEBI:15378"/>
        <dbReference type="ChEBI" id="CHEBI:37565"/>
        <dbReference type="ChEBI" id="CHEBI:43474"/>
        <dbReference type="ChEBI" id="CHEBI:58189"/>
        <dbReference type="EC" id="3.6.5.2"/>
    </reaction>
</comment>
<organism evidence="4 5">
    <name type="scientific">Tigriopus californicus</name>
    <name type="common">Marine copepod</name>
    <dbReference type="NCBI Taxonomy" id="6832"/>
    <lineage>
        <taxon>Eukaryota</taxon>
        <taxon>Metazoa</taxon>
        <taxon>Ecdysozoa</taxon>
        <taxon>Arthropoda</taxon>
        <taxon>Crustacea</taxon>
        <taxon>Multicrustacea</taxon>
        <taxon>Hexanauplia</taxon>
        <taxon>Copepoda</taxon>
        <taxon>Harpacticoida</taxon>
        <taxon>Harpacticidae</taxon>
        <taxon>Tigriopus</taxon>
    </lineage>
</organism>
<dbReference type="EMBL" id="VCGU01000007">
    <property type="protein sequence ID" value="TRY73423.1"/>
    <property type="molecule type" value="Genomic_DNA"/>
</dbReference>